<feature type="region of interest" description="Disordered" evidence="8">
    <location>
        <begin position="1"/>
        <end position="84"/>
    </location>
</feature>
<evidence type="ECO:0000256" key="7">
    <source>
        <dbReference type="ARBA" id="ARBA00023242"/>
    </source>
</evidence>
<sequence>MELDPRLRSSDAGQGPSTPSPLSHSAAKTDHGQSSAAPLTIVDGAESASSSHDSPSQPRQQHAGNGNENGIDHDAAGDANKKSRACEACRGLKVRCEPDPDDDAAPCKRCGKAGRNCVVTLPTRKRQKKTDSRVSELEKKIDALTASLQARSSSGAAAVHGAAQSRPIIGLSAQKQATPDVFPELWIGNDSPKPWPSLDTAEDSHSASSRPPAARSHGVPEAATGAKRKATAELRGDAASTPEHTASPAAAAAGPLSHQSPLKHNRRPDIVDRGVIGVEKAVELFQRYKEHMLRHLPAVVFPPNVSAMELRWSKPYLFLAVMAAASSETQGLQQMLQKELMELFAEKVVVVGEKNLELVQALHVAVIWYWPPEHFEQLKFYQLVHMSAVMALDIGLGKKSWPRKGKSGFSWREQAYGSHAQAEPTSLECRRTWLTCHFLAANTAMSLHRPNLIRWSPFMTESLDMLRTSPDAYPTDAYFCHLVWTHRMAEDVGIQLSMDDPDAAIHIADARTQYVLKGLERDLYRYTGTIPREMMQPTLQMGLCNLDLYMHELALRTDTDSSDILDGEIMHSQQQQQQQQPPLSAAYIKALSASLSAIDTMFQTFLGMDVFAIRCLPVYTFVRVAYAIVVLMKIYFAASKPSSELAKVISREDLRVAYHLEALLDKFFAAAADDKCRPASKFLRVLVMLRTWFLKHGKAEAAQQHNGDDDASAQAQQQQQQQHHILQANTPLQVLSEVAMGRESSSSSNTSRPFYTALPPPMPAGSGPPPPALSTQTSYFHDAPVPVPAPAPSSSSPSTQRADAAGPSYQQPPPQWTTGQPDADAAAAVPNLPPDMTIGFPAGFDFDSLGVPLNQSGEMYGGGATMVMNDPLFSDMFQTLPDPNLFSF</sequence>
<comment type="caution">
    <text evidence="10">The sequence shown here is derived from an EMBL/GenBank/DDBJ whole genome shotgun (WGS) entry which is preliminary data.</text>
</comment>
<keyword evidence="11" id="KW-1185">Reference proteome</keyword>
<evidence type="ECO:0000256" key="5">
    <source>
        <dbReference type="ARBA" id="ARBA00023125"/>
    </source>
</evidence>
<dbReference type="PANTHER" id="PTHR31845:SF39">
    <property type="entry name" value="TRANSCRIPTION FACTOR PBCR-RELATED"/>
    <property type="match status" value="1"/>
</dbReference>
<feature type="compositionally biased region" description="Low complexity" evidence="8">
    <location>
        <begin position="238"/>
        <end position="253"/>
    </location>
</feature>
<dbReference type="OrthoDB" id="8062037at2759"/>
<dbReference type="InterPro" id="IPR036864">
    <property type="entry name" value="Zn2-C6_fun-type_DNA-bd_sf"/>
</dbReference>
<evidence type="ECO:0000256" key="2">
    <source>
        <dbReference type="ARBA" id="ARBA00022723"/>
    </source>
</evidence>
<dbReference type="GO" id="GO:0005634">
    <property type="term" value="C:nucleus"/>
    <property type="evidence" value="ECO:0007669"/>
    <property type="project" value="UniProtKB-SubCell"/>
</dbReference>
<feature type="compositionally biased region" description="Low complexity" evidence="8">
    <location>
        <begin position="206"/>
        <end position="217"/>
    </location>
</feature>
<dbReference type="CDD" id="cd12148">
    <property type="entry name" value="fungal_TF_MHR"/>
    <property type="match status" value="1"/>
</dbReference>
<dbReference type="SUPFAM" id="SSF57701">
    <property type="entry name" value="Zn2/Cys6 DNA-binding domain"/>
    <property type="match status" value="1"/>
</dbReference>
<feature type="region of interest" description="Disordered" evidence="8">
    <location>
        <begin position="183"/>
        <end position="268"/>
    </location>
</feature>
<dbReference type="FunFam" id="4.10.240.10:FF:000003">
    <property type="entry name" value="C6 transcription factor (Leu3)"/>
    <property type="match status" value="1"/>
</dbReference>
<keyword evidence="4" id="KW-0805">Transcription regulation</keyword>
<feature type="region of interest" description="Disordered" evidence="8">
    <location>
        <begin position="738"/>
        <end position="824"/>
    </location>
</feature>
<dbReference type="CDD" id="cd00067">
    <property type="entry name" value="GAL4"/>
    <property type="match status" value="1"/>
</dbReference>
<keyword evidence="5 10" id="KW-0238">DNA-binding</keyword>
<dbReference type="PANTHER" id="PTHR31845">
    <property type="entry name" value="FINGER DOMAIN PROTEIN, PUTATIVE-RELATED"/>
    <property type="match status" value="1"/>
</dbReference>
<feature type="compositionally biased region" description="Polar residues" evidence="8">
    <location>
        <begin position="57"/>
        <end position="68"/>
    </location>
</feature>
<reference evidence="10" key="1">
    <citation type="journal article" date="2016" name="Genome Biol. Evol.">
        <title>Divergent and convergent evolution of fungal pathogenicity.</title>
        <authorList>
            <person name="Shang Y."/>
            <person name="Xiao G."/>
            <person name="Zheng P."/>
            <person name="Cen K."/>
            <person name="Zhan S."/>
            <person name="Wang C."/>
        </authorList>
    </citation>
    <scope>NUCLEOTIDE SEQUENCE [LARGE SCALE GENOMIC DNA]</scope>
    <source>
        <strain evidence="10">RCEF 2490</strain>
    </source>
</reference>
<dbReference type="AlphaFoldDB" id="A0A167YW67"/>
<dbReference type="SMART" id="SM00066">
    <property type="entry name" value="GAL4"/>
    <property type="match status" value="1"/>
</dbReference>
<evidence type="ECO:0000313" key="11">
    <source>
        <dbReference type="Proteomes" id="UP000078544"/>
    </source>
</evidence>
<dbReference type="InterPro" id="IPR001138">
    <property type="entry name" value="Zn2Cys6_DnaBD"/>
</dbReference>
<evidence type="ECO:0000313" key="10">
    <source>
        <dbReference type="EMBL" id="KZZ91836.1"/>
    </source>
</evidence>
<keyword evidence="2" id="KW-0479">Metal-binding</keyword>
<dbReference type="InterPro" id="IPR051089">
    <property type="entry name" value="prtT"/>
</dbReference>
<dbReference type="EMBL" id="AZGY01000017">
    <property type="protein sequence ID" value="KZZ91836.1"/>
    <property type="molecule type" value="Genomic_DNA"/>
</dbReference>
<feature type="region of interest" description="Disordered" evidence="8">
    <location>
        <begin position="700"/>
        <end position="723"/>
    </location>
</feature>
<gene>
    <name evidence="10" type="ORF">AAL_06590</name>
</gene>
<dbReference type="Proteomes" id="UP000078544">
    <property type="component" value="Unassembled WGS sequence"/>
</dbReference>
<dbReference type="GO" id="GO:0001216">
    <property type="term" value="F:DNA-binding transcription activator activity"/>
    <property type="evidence" value="ECO:0007669"/>
    <property type="project" value="UniProtKB-ARBA"/>
</dbReference>
<feature type="compositionally biased region" description="Low complexity" evidence="8">
    <location>
        <begin position="47"/>
        <end position="56"/>
    </location>
</feature>
<accession>A0A167YW67</accession>
<dbReference type="PROSITE" id="PS50048">
    <property type="entry name" value="ZN2_CY6_FUNGAL_2"/>
    <property type="match status" value="1"/>
</dbReference>
<name>A0A167YW67_9HYPO</name>
<evidence type="ECO:0000256" key="3">
    <source>
        <dbReference type="ARBA" id="ARBA00022833"/>
    </source>
</evidence>
<evidence type="ECO:0000256" key="6">
    <source>
        <dbReference type="ARBA" id="ARBA00023163"/>
    </source>
</evidence>
<feature type="domain" description="Zn(2)-C6 fungal-type" evidence="9">
    <location>
        <begin position="85"/>
        <end position="119"/>
    </location>
</feature>
<evidence type="ECO:0000256" key="4">
    <source>
        <dbReference type="ARBA" id="ARBA00023015"/>
    </source>
</evidence>
<feature type="compositionally biased region" description="Pro residues" evidence="8">
    <location>
        <begin position="758"/>
        <end position="772"/>
    </location>
</feature>
<dbReference type="GO" id="GO:0000976">
    <property type="term" value="F:transcription cis-regulatory region binding"/>
    <property type="evidence" value="ECO:0007669"/>
    <property type="project" value="TreeGrafter"/>
</dbReference>
<dbReference type="GO" id="GO:0008270">
    <property type="term" value="F:zinc ion binding"/>
    <property type="evidence" value="ECO:0007669"/>
    <property type="project" value="InterPro"/>
</dbReference>
<evidence type="ECO:0000256" key="8">
    <source>
        <dbReference type="SAM" id="MobiDB-lite"/>
    </source>
</evidence>
<keyword evidence="6" id="KW-0804">Transcription</keyword>
<proteinExistence type="predicted"/>
<keyword evidence="3" id="KW-0862">Zinc</keyword>
<feature type="compositionally biased region" description="Low complexity" evidence="8">
    <location>
        <begin position="712"/>
        <end position="722"/>
    </location>
</feature>
<evidence type="ECO:0000259" key="9">
    <source>
        <dbReference type="PROSITE" id="PS50048"/>
    </source>
</evidence>
<organism evidence="10 11">
    <name type="scientific">Moelleriella libera RCEF 2490</name>
    <dbReference type="NCBI Taxonomy" id="1081109"/>
    <lineage>
        <taxon>Eukaryota</taxon>
        <taxon>Fungi</taxon>
        <taxon>Dikarya</taxon>
        <taxon>Ascomycota</taxon>
        <taxon>Pezizomycotina</taxon>
        <taxon>Sordariomycetes</taxon>
        <taxon>Hypocreomycetidae</taxon>
        <taxon>Hypocreales</taxon>
        <taxon>Clavicipitaceae</taxon>
        <taxon>Moelleriella</taxon>
    </lineage>
</organism>
<dbReference type="GO" id="GO:0000981">
    <property type="term" value="F:DNA-binding transcription factor activity, RNA polymerase II-specific"/>
    <property type="evidence" value="ECO:0007669"/>
    <property type="project" value="InterPro"/>
</dbReference>
<evidence type="ECO:0000256" key="1">
    <source>
        <dbReference type="ARBA" id="ARBA00004123"/>
    </source>
</evidence>
<dbReference type="Gene3D" id="4.10.240.10">
    <property type="entry name" value="Zn(2)-C6 fungal-type DNA-binding domain"/>
    <property type="match status" value="1"/>
</dbReference>
<dbReference type="STRING" id="1081109.A0A167YW67"/>
<keyword evidence="7" id="KW-0539">Nucleus</keyword>
<feature type="compositionally biased region" description="Basic and acidic residues" evidence="8">
    <location>
        <begin position="70"/>
        <end position="84"/>
    </location>
</feature>
<feature type="compositionally biased region" description="Polar residues" evidence="8">
    <location>
        <begin position="11"/>
        <end position="23"/>
    </location>
</feature>
<protein>
    <submittedName>
        <fullName evidence="10">Zn(2)-C6 fungal-type DNA-binding domain protein</fullName>
    </submittedName>
</protein>
<dbReference type="PROSITE" id="PS00463">
    <property type="entry name" value="ZN2_CY6_FUNGAL_1"/>
    <property type="match status" value="1"/>
</dbReference>
<comment type="subcellular location">
    <subcellularLocation>
        <location evidence="1">Nucleus</location>
    </subcellularLocation>
</comment>